<keyword evidence="2" id="KW-1185">Reference proteome</keyword>
<protein>
    <submittedName>
        <fullName evidence="1">Uncharacterized protein</fullName>
    </submittedName>
</protein>
<dbReference type="EMBL" id="JAUSWM010000005">
    <property type="protein sequence ID" value="MDQ0483930.1"/>
    <property type="molecule type" value="Genomic_DNA"/>
</dbReference>
<reference evidence="1" key="1">
    <citation type="submission" date="2023-07" db="EMBL/GenBank/DDBJ databases">
        <title>Genomic Encyclopedia of Type Strains, Phase IV (KMG-IV): sequencing the most valuable type-strain genomes for metagenomic binning, comparative biology and taxonomic classification.</title>
        <authorList>
            <person name="Goeker M."/>
        </authorList>
    </citation>
    <scope>NUCLEOTIDE SEQUENCE [LARGE SCALE GENOMIC DNA]</scope>
    <source>
        <strain evidence="1">JSM 076093</strain>
    </source>
</reference>
<sequence length="120" mass="14339">MEFPGELNLISVFESIPERKDETEDFYYDQSTFLFENDHEAFEVILSPFYGALSLTVTDKKTSNTMSYIEFHSVRKLEIVEDKKDCSKIRIMHGESDRFENIVEITLKPRYKFIFREQYL</sequence>
<name>A0ABU0K3J2_9BACL</name>
<gene>
    <name evidence="1" type="ORF">QO000_002914</name>
</gene>
<organism evidence="1 2">
    <name type="scientific">Guptibacillus hwajinpoensis</name>
    <dbReference type="NCBI Taxonomy" id="208199"/>
    <lineage>
        <taxon>Bacteria</taxon>
        <taxon>Bacillati</taxon>
        <taxon>Bacillota</taxon>
        <taxon>Bacilli</taxon>
        <taxon>Bacillales</taxon>
        <taxon>Guptibacillaceae</taxon>
        <taxon>Guptibacillus</taxon>
    </lineage>
</organism>
<comment type="caution">
    <text evidence="1">The sequence shown here is derived from an EMBL/GenBank/DDBJ whole genome shotgun (WGS) entry which is preliminary data.</text>
</comment>
<accession>A0ABU0K3J2</accession>
<dbReference type="Proteomes" id="UP001226720">
    <property type="component" value="Unassembled WGS sequence"/>
</dbReference>
<proteinExistence type="predicted"/>
<evidence type="ECO:0000313" key="2">
    <source>
        <dbReference type="Proteomes" id="UP001226720"/>
    </source>
</evidence>
<dbReference type="GeneID" id="301328242"/>
<dbReference type="RefSeq" id="WP_301552591.1">
    <property type="nucleotide sequence ID" value="NZ_JAQRMZ010000009.1"/>
</dbReference>
<evidence type="ECO:0000313" key="1">
    <source>
        <dbReference type="EMBL" id="MDQ0483930.1"/>
    </source>
</evidence>